<dbReference type="InterPro" id="IPR052044">
    <property type="entry name" value="PKS_Associated_Protein"/>
</dbReference>
<dbReference type="EMBL" id="SHNO01000001">
    <property type="protein sequence ID" value="MCX2977655.1"/>
    <property type="molecule type" value="Genomic_DNA"/>
</dbReference>
<dbReference type="CDD" id="cd02214">
    <property type="entry name" value="cupin_MJ1618"/>
    <property type="match status" value="1"/>
</dbReference>
<dbReference type="PANTHER" id="PTHR36114:SF1">
    <property type="entry name" value="16.7 KDA PROTEIN IN WHIE LOCUS"/>
    <property type="match status" value="1"/>
</dbReference>
<proteinExistence type="predicted"/>
<name>A0ABT3T647_9GAMM</name>
<gene>
    <name evidence="2" type="ORF">EYC82_09845</name>
</gene>
<evidence type="ECO:0000259" key="1">
    <source>
        <dbReference type="Pfam" id="PF07883"/>
    </source>
</evidence>
<comment type="caution">
    <text evidence="2">The sequence shown here is derived from an EMBL/GenBank/DDBJ whole genome shotgun (WGS) entry which is preliminary data.</text>
</comment>
<accession>A0ABT3T647</accession>
<dbReference type="SUPFAM" id="SSF51182">
    <property type="entry name" value="RmlC-like cupins"/>
    <property type="match status" value="1"/>
</dbReference>
<keyword evidence="3" id="KW-1185">Reference proteome</keyword>
<dbReference type="PANTHER" id="PTHR36114">
    <property type="entry name" value="16.7 KDA PROTEIN IN WHIE LOCUS"/>
    <property type="match status" value="1"/>
</dbReference>
<feature type="domain" description="Cupin type-2" evidence="1">
    <location>
        <begin position="39"/>
        <end position="107"/>
    </location>
</feature>
<protein>
    <submittedName>
        <fullName evidence="2">Cupin domain-containing protein</fullName>
    </submittedName>
</protein>
<dbReference type="Proteomes" id="UP001143304">
    <property type="component" value="Unassembled WGS sequence"/>
</dbReference>
<dbReference type="InterPro" id="IPR013096">
    <property type="entry name" value="Cupin_2"/>
</dbReference>
<dbReference type="Pfam" id="PF07883">
    <property type="entry name" value="Cupin_2"/>
    <property type="match status" value="1"/>
</dbReference>
<reference evidence="2" key="1">
    <citation type="submission" date="2019-02" db="EMBL/GenBank/DDBJ databases">
        <authorList>
            <person name="Li S.-H."/>
        </authorList>
    </citation>
    <scope>NUCLEOTIDE SEQUENCE</scope>
    <source>
        <strain evidence="2">IMCC11814</strain>
    </source>
</reference>
<organism evidence="2 3">
    <name type="scientific">Candidatus Marimicrobium litorale</name>
    <dbReference type="NCBI Taxonomy" id="2518991"/>
    <lineage>
        <taxon>Bacteria</taxon>
        <taxon>Pseudomonadati</taxon>
        <taxon>Pseudomonadota</taxon>
        <taxon>Gammaproteobacteria</taxon>
        <taxon>Cellvibrionales</taxon>
        <taxon>Halieaceae</taxon>
        <taxon>Marimicrobium</taxon>
    </lineage>
</organism>
<dbReference type="InterPro" id="IPR011051">
    <property type="entry name" value="RmlC_Cupin_sf"/>
</dbReference>
<evidence type="ECO:0000313" key="2">
    <source>
        <dbReference type="EMBL" id="MCX2977655.1"/>
    </source>
</evidence>
<dbReference type="Gene3D" id="2.60.120.10">
    <property type="entry name" value="Jelly Rolls"/>
    <property type="match status" value="1"/>
</dbReference>
<dbReference type="InterPro" id="IPR014710">
    <property type="entry name" value="RmlC-like_jellyroll"/>
</dbReference>
<evidence type="ECO:0000313" key="3">
    <source>
        <dbReference type="Proteomes" id="UP001143304"/>
    </source>
</evidence>
<sequence length="127" mass="13832">MTVSVKLSAVAEEYFFEEGCYITELSNSDDDAAVSIARARLAPGEATRWHMLRDTGERYVLLQGCGLVEVGDMPPQEVVPGDVVLIPPLTRQRIASVGQTDLIFLAICSPPFTPDVYIDIEGEKDSG</sequence>